<evidence type="ECO:0000313" key="6">
    <source>
        <dbReference type="EMBL" id="BCJ29909.1"/>
    </source>
</evidence>
<dbReference type="Pfam" id="PF00440">
    <property type="entry name" value="TetR_N"/>
    <property type="match status" value="1"/>
</dbReference>
<proteinExistence type="predicted"/>
<keyword evidence="2 4" id="KW-0238">DNA-binding</keyword>
<dbReference type="InterPro" id="IPR023772">
    <property type="entry name" value="DNA-bd_HTH_TetR-type_CS"/>
</dbReference>
<evidence type="ECO:0000256" key="4">
    <source>
        <dbReference type="PROSITE-ProRule" id="PRU00335"/>
    </source>
</evidence>
<dbReference type="InterPro" id="IPR050109">
    <property type="entry name" value="HTH-type_TetR-like_transc_reg"/>
</dbReference>
<dbReference type="SUPFAM" id="SSF46689">
    <property type="entry name" value="Homeodomain-like"/>
    <property type="match status" value="1"/>
</dbReference>
<evidence type="ECO:0000313" key="7">
    <source>
        <dbReference type="Proteomes" id="UP000680750"/>
    </source>
</evidence>
<dbReference type="InterPro" id="IPR036271">
    <property type="entry name" value="Tet_transcr_reg_TetR-rel_C_sf"/>
</dbReference>
<dbReference type="GO" id="GO:0000976">
    <property type="term" value="F:transcription cis-regulatory region binding"/>
    <property type="evidence" value="ECO:0007669"/>
    <property type="project" value="TreeGrafter"/>
</dbReference>
<dbReference type="AlphaFoldDB" id="A0A810L4I5"/>
<dbReference type="RefSeq" id="WP_051801718.1">
    <property type="nucleotide sequence ID" value="NZ_AP023354.1"/>
</dbReference>
<dbReference type="OrthoDB" id="9795011at2"/>
<dbReference type="PANTHER" id="PTHR30055">
    <property type="entry name" value="HTH-TYPE TRANSCRIPTIONAL REGULATOR RUTR"/>
    <property type="match status" value="1"/>
</dbReference>
<dbReference type="Proteomes" id="UP000680750">
    <property type="component" value="Chromosome"/>
</dbReference>
<keyword evidence="7" id="KW-1185">Reference proteome</keyword>
<dbReference type="KEGG" id="aser:Asera_40170"/>
<dbReference type="PRINTS" id="PR00455">
    <property type="entry name" value="HTHTETR"/>
</dbReference>
<evidence type="ECO:0000256" key="1">
    <source>
        <dbReference type="ARBA" id="ARBA00023015"/>
    </source>
</evidence>
<dbReference type="PANTHER" id="PTHR30055:SF234">
    <property type="entry name" value="HTH-TYPE TRANSCRIPTIONAL REGULATOR BETI"/>
    <property type="match status" value="1"/>
</dbReference>
<evidence type="ECO:0000256" key="3">
    <source>
        <dbReference type="ARBA" id="ARBA00023163"/>
    </source>
</evidence>
<sequence length="210" mass="21957">MPRADAARNRQSVLSAASAELAAHGLDVSMARIAARAGVAKGTVFNHFPTKEDLVAEIFADRIGGLVALGAGLRGADDPADALLRFMAAGIELQANDRSFCEAATSIVRTDTRVRAASARLAETAEELTRRARDAGAIRTDVTGHDVVLLFNAAAQAAAPLGAAVPGLWRRYLYLIFDGLRPESARTLPVAAPTAADFTAAAAGRPRPSR</sequence>
<keyword evidence="3" id="KW-0804">Transcription</keyword>
<protein>
    <submittedName>
        <fullName evidence="6">TetR family transcriptional regulator</fullName>
    </submittedName>
</protein>
<evidence type="ECO:0000259" key="5">
    <source>
        <dbReference type="PROSITE" id="PS50977"/>
    </source>
</evidence>
<dbReference type="PROSITE" id="PS50977">
    <property type="entry name" value="HTH_TETR_2"/>
    <property type="match status" value="1"/>
</dbReference>
<feature type="DNA-binding region" description="H-T-H motif" evidence="4">
    <location>
        <begin position="29"/>
        <end position="48"/>
    </location>
</feature>
<accession>A0A810L4I5</accession>
<dbReference type="PROSITE" id="PS01081">
    <property type="entry name" value="HTH_TETR_1"/>
    <property type="match status" value="1"/>
</dbReference>
<dbReference type="EMBL" id="AP023354">
    <property type="protein sequence ID" value="BCJ29909.1"/>
    <property type="molecule type" value="Genomic_DNA"/>
</dbReference>
<dbReference type="InterPro" id="IPR001647">
    <property type="entry name" value="HTH_TetR"/>
</dbReference>
<dbReference type="Pfam" id="PF21597">
    <property type="entry name" value="TetR_C_43"/>
    <property type="match status" value="1"/>
</dbReference>
<dbReference type="SUPFAM" id="SSF48498">
    <property type="entry name" value="Tetracyclin repressor-like, C-terminal domain"/>
    <property type="match status" value="1"/>
</dbReference>
<feature type="domain" description="HTH tetR-type" evidence="5">
    <location>
        <begin position="7"/>
        <end position="66"/>
    </location>
</feature>
<keyword evidence="1" id="KW-0805">Transcription regulation</keyword>
<dbReference type="InterPro" id="IPR009057">
    <property type="entry name" value="Homeodomain-like_sf"/>
</dbReference>
<dbReference type="InterPro" id="IPR049445">
    <property type="entry name" value="TetR_SbtR-like_C"/>
</dbReference>
<name>A0A810L4I5_9ACTN</name>
<gene>
    <name evidence="6" type="ORF">Asera_40170</name>
</gene>
<evidence type="ECO:0000256" key="2">
    <source>
        <dbReference type="ARBA" id="ARBA00023125"/>
    </source>
</evidence>
<dbReference type="GO" id="GO:0003700">
    <property type="term" value="F:DNA-binding transcription factor activity"/>
    <property type="evidence" value="ECO:0007669"/>
    <property type="project" value="TreeGrafter"/>
</dbReference>
<reference evidence="6" key="1">
    <citation type="submission" date="2020-08" db="EMBL/GenBank/DDBJ databases">
        <title>Whole genome shotgun sequence of Actinocatenispora sera NBRC 101916.</title>
        <authorList>
            <person name="Komaki H."/>
            <person name="Tamura T."/>
        </authorList>
    </citation>
    <scope>NUCLEOTIDE SEQUENCE</scope>
    <source>
        <strain evidence="6">NBRC 101916</strain>
    </source>
</reference>
<dbReference type="Gene3D" id="1.10.357.10">
    <property type="entry name" value="Tetracycline Repressor, domain 2"/>
    <property type="match status" value="1"/>
</dbReference>
<organism evidence="6 7">
    <name type="scientific">Actinocatenispora sera</name>
    <dbReference type="NCBI Taxonomy" id="390989"/>
    <lineage>
        <taxon>Bacteria</taxon>
        <taxon>Bacillati</taxon>
        <taxon>Actinomycetota</taxon>
        <taxon>Actinomycetes</taxon>
        <taxon>Micromonosporales</taxon>
        <taxon>Micromonosporaceae</taxon>
        <taxon>Actinocatenispora</taxon>
    </lineage>
</organism>